<protein>
    <submittedName>
        <fullName evidence="3">PepSY domain-containing protein</fullName>
    </submittedName>
</protein>
<proteinExistence type="predicted"/>
<evidence type="ECO:0000259" key="2">
    <source>
        <dbReference type="Pfam" id="PF03413"/>
    </source>
</evidence>
<evidence type="ECO:0000256" key="1">
    <source>
        <dbReference type="SAM" id="Phobius"/>
    </source>
</evidence>
<keyword evidence="1" id="KW-0472">Membrane</keyword>
<sequence length="244" mass="27160">MTALLRWTIRIHKWVALLVGIQIVLWVTGGVVMSVIPIETVRGEHNIAAPAPVPIEAAAIIPIGQAAEAVFPGQTIRAATLQIWQGQVVWNVTGPSGNSELVDAITGEVITPISRERAIEIAVADYAGDPEIAEIEYFEDATWESRRPGPAWRVSFDDGEGTRIYVSPDSGLVTARRNNAWRFYDFFWMLHIMDYEERENFNNPLLISAAFLALLTVLAGLLLLVLRMQRLVRMALAQRSISRD</sequence>
<evidence type="ECO:0000313" key="3">
    <source>
        <dbReference type="EMBL" id="MEE2565115.1"/>
    </source>
</evidence>
<dbReference type="Pfam" id="PF03413">
    <property type="entry name" value="PepSY"/>
    <property type="match status" value="1"/>
</dbReference>
<reference evidence="3 4" key="1">
    <citation type="submission" date="2024-01" db="EMBL/GenBank/DDBJ databases">
        <title>Hyphobacterium bacterium isolated from marine sediment.</title>
        <authorList>
            <person name="Zhao S."/>
        </authorList>
    </citation>
    <scope>NUCLEOTIDE SEQUENCE [LARGE SCALE GENOMIC DNA]</scope>
    <source>
        <strain evidence="3 4">Y60-23</strain>
    </source>
</reference>
<feature type="domain" description="PepSY" evidence="2">
    <location>
        <begin position="112"/>
        <end position="173"/>
    </location>
</feature>
<keyword evidence="4" id="KW-1185">Reference proteome</keyword>
<feature type="transmembrane region" description="Helical" evidence="1">
    <location>
        <begin position="205"/>
        <end position="226"/>
    </location>
</feature>
<dbReference type="RefSeq" id="WP_330194655.1">
    <property type="nucleotide sequence ID" value="NZ_JAZDRO010000001.1"/>
</dbReference>
<keyword evidence="1" id="KW-1133">Transmembrane helix</keyword>
<dbReference type="InterPro" id="IPR005625">
    <property type="entry name" value="PepSY-ass_TM"/>
</dbReference>
<accession>A0ABU7LU94</accession>
<dbReference type="InterPro" id="IPR025711">
    <property type="entry name" value="PepSY"/>
</dbReference>
<feature type="transmembrane region" description="Helical" evidence="1">
    <location>
        <begin position="14"/>
        <end position="36"/>
    </location>
</feature>
<evidence type="ECO:0000313" key="4">
    <source>
        <dbReference type="Proteomes" id="UP001310692"/>
    </source>
</evidence>
<keyword evidence="1" id="KW-0812">Transmembrane</keyword>
<dbReference type="EMBL" id="JAZDRO010000001">
    <property type="protein sequence ID" value="MEE2565115.1"/>
    <property type="molecule type" value="Genomic_DNA"/>
</dbReference>
<comment type="caution">
    <text evidence="3">The sequence shown here is derived from an EMBL/GenBank/DDBJ whole genome shotgun (WGS) entry which is preliminary data.</text>
</comment>
<name>A0ABU7LU94_9PROT</name>
<dbReference type="Proteomes" id="UP001310692">
    <property type="component" value="Unassembled WGS sequence"/>
</dbReference>
<dbReference type="Pfam" id="PF03929">
    <property type="entry name" value="PepSY_TM"/>
    <property type="match status" value="1"/>
</dbReference>
<gene>
    <name evidence="3" type="ORF">V0U35_00345</name>
</gene>
<organism evidence="3 4">
    <name type="scientific">Hyphobacterium marinum</name>
    <dbReference type="NCBI Taxonomy" id="3116574"/>
    <lineage>
        <taxon>Bacteria</taxon>
        <taxon>Pseudomonadati</taxon>
        <taxon>Pseudomonadota</taxon>
        <taxon>Alphaproteobacteria</taxon>
        <taxon>Maricaulales</taxon>
        <taxon>Maricaulaceae</taxon>
        <taxon>Hyphobacterium</taxon>
    </lineage>
</organism>